<gene>
    <name evidence="1" type="ORF">ACEZDJ_40795</name>
</gene>
<dbReference type="Pfam" id="PF04075">
    <property type="entry name" value="F420H2_quin_red"/>
    <property type="match status" value="1"/>
</dbReference>
<comment type="caution">
    <text evidence="1">The sequence shown here is derived from an EMBL/GenBank/DDBJ whole genome shotgun (WGS) entry which is preliminary data.</text>
</comment>
<accession>A0ABV6V1M0</accession>
<reference evidence="1 2" key="1">
    <citation type="submission" date="2024-09" db="EMBL/GenBank/DDBJ databases">
        <authorList>
            <person name="Lee S.D."/>
        </authorList>
    </citation>
    <scope>NUCLEOTIDE SEQUENCE [LARGE SCALE GENOMIC DNA]</scope>
    <source>
        <strain evidence="1 2">N1-5</strain>
    </source>
</reference>
<dbReference type="Proteomes" id="UP001592528">
    <property type="component" value="Unassembled WGS sequence"/>
</dbReference>
<protein>
    <submittedName>
        <fullName evidence="1">Nitroreductase/quinone reductase family protein</fullName>
    </submittedName>
</protein>
<keyword evidence="2" id="KW-1185">Reference proteome</keyword>
<sequence length="79" mass="8994">MVLEVSGRDTQTGAYHLASGLGPTAQWYWDIQYNPQVTIQVGRHRLPVVAHPMTPEDFYRIGLDHLPFVEVTPEHPSIR</sequence>
<proteinExistence type="predicted"/>
<name>A0ABV6V1M0_9ACTN</name>
<dbReference type="EMBL" id="JBHEZZ010000055">
    <property type="protein sequence ID" value="MFC1407626.1"/>
    <property type="molecule type" value="Genomic_DNA"/>
</dbReference>
<dbReference type="InterPro" id="IPR012349">
    <property type="entry name" value="Split_barrel_FMN-bd"/>
</dbReference>
<dbReference type="InterPro" id="IPR004378">
    <property type="entry name" value="F420H2_quin_Rdtase"/>
</dbReference>
<dbReference type="Gene3D" id="2.30.110.10">
    <property type="entry name" value="Electron Transport, Fmn-binding Protein, Chain A"/>
    <property type="match status" value="1"/>
</dbReference>
<dbReference type="RefSeq" id="WP_051726691.1">
    <property type="nucleotide sequence ID" value="NZ_JBHEZZ010000055.1"/>
</dbReference>
<evidence type="ECO:0000313" key="1">
    <source>
        <dbReference type="EMBL" id="MFC1407626.1"/>
    </source>
</evidence>
<evidence type="ECO:0000313" key="2">
    <source>
        <dbReference type="Proteomes" id="UP001592528"/>
    </source>
</evidence>
<organism evidence="1 2">
    <name type="scientific">Streptacidiphilus cavernicola</name>
    <dbReference type="NCBI Taxonomy" id="3342716"/>
    <lineage>
        <taxon>Bacteria</taxon>
        <taxon>Bacillati</taxon>
        <taxon>Actinomycetota</taxon>
        <taxon>Actinomycetes</taxon>
        <taxon>Kitasatosporales</taxon>
        <taxon>Streptomycetaceae</taxon>
        <taxon>Streptacidiphilus</taxon>
    </lineage>
</organism>